<keyword evidence="2" id="KW-1185">Reference proteome</keyword>
<dbReference type="Proteomes" id="UP001056120">
    <property type="component" value="Linkage Group LG06"/>
</dbReference>
<reference evidence="2" key="1">
    <citation type="journal article" date="2022" name="Mol. Ecol. Resour.">
        <title>The genomes of chicory, endive, great burdock and yacon provide insights into Asteraceae palaeo-polyploidization history and plant inulin production.</title>
        <authorList>
            <person name="Fan W."/>
            <person name="Wang S."/>
            <person name="Wang H."/>
            <person name="Wang A."/>
            <person name="Jiang F."/>
            <person name="Liu H."/>
            <person name="Zhao H."/>
            <person name="Xu D."/>
            <person name="Zhang Y."/>
        </authorList>
    </citation>
    <scope>NUCLEOTIDE SEQUENCE [LARGE SCALE GENOMIC DNA]</scope>
    <source>
        <strain evidence="2">cv. Yunnan</strain>
    </source>
</reference>
<dbReference type="EMBL" id="CM042023">
    <property type="protein sequence ID" value="KAI3813788.1"/>
    <property type="molecule type" value="Genomic_DNA"/>
</dbReference>
<organism evidence="1 2">
    <name type="scientific">Smallanthus sonchifolius</name>
    <dbReference type="NCBI Taxonomy" id="185202"/>
    <lineage>
        <taxon>Eukaryota</taxon>
        <taxon>Viridiplantae</taxon>
        <taxon>Streptophyta</taxon>
        <taxon>Embryophyta</taxon>
        <taxon>Tracheophyta</taxon>
        <taxon>Spermatophyta</taxon>
        <taxon>Magnoliopsida</taxon>
        <taxon>eudicotyledons</taxon>
        <taxon>Gunneridae</taxon>
        <taxon>Pentapetalae</taxon>
        <taxon>asterids</taxon>
        <taxon>campanulids</taxon>
        <taxon>Asterales</taxon>
        <taxon>Asteraceae</taxon>
        <taxon>Asteroideae</taxon>
        <taxon>Heliantheae alliance</taxon>
        <taxon>Millerieae</taxon>
        <taxon>Smallanthus</taxon>
    </lineage>
</organism>
<reference evidence="1 2" key="2">
    <citation type="journal article" date="2022" name="Mol. Ecol. Resour.">
        <title>The genomes of chicory, endive, great burdock and yacon provide insights into Asteraceae paleo-polyploidization history and plant inulin production.</title>
        <authorList>
            <person name="Fan W."/>
            <person name="Wang S."/>
            <person name="Wang H."/>
            <person name="Wang A."/>
            <person name="Jiang F."/>
            <person name="Liu H."/>
            <person name="Zhao H."/>
            <person name="Xu D."/>
            <person name="Zhang Y."/>
        </authorList>
    </citation>
    <scope>NUCLEOTIDE SEQUENCE [LARGE SCALE GENOMIC DNA]</scope>
    <source>
        <strain evidence="2">cv. Yunnan</strain>
        <tissue evidence="1">Leaves</tissue>
    </source>
</reference>
<protein>
    <submittedName>
        <fullName evidence="1">Uncharacterized protein</fullName>
    </submittedName>
</protein>
<sequence length="301" mass="34500">MMYDGSSEETQTDEDVDMGEDSDETLDEKQDNESEEDGSSEETQTDEDVDMGEDSDETLDEKQDNESEEDGSSEETQTDEDVDMGEDSDETLDEKQDNESEERRISHFALPRRYAKLPLCTQIQREDVHNPIDPHHGVQDKTESPIPETSAFDTTRLRLSESMIGDDAKLMNNVEISNADNNRNDDELTTNALIFYNTPHTSKHSRNESSQFDFTASMILEYVLKEKTNMLESVPLFDVTPYTTKPSLNESSQSDFTASMMLEYDQQEKEILKVRQQETENIQESSQSEYSASMMLEYEQQ</sequence>
<comment type="caution">
    <text evidence="1">The sequence shown here is derived from an EMBL/GenBank/DDBJ whole genome shotgun (WGS) entry which is preliminary data.</text>
</comment>
<accession>A0ACB9J006</accession>
<proteinExistence type="predicted"/>
<gene>
    <name evidence="1" type="ORF">L1987_18523</name>
</gene>
<evidence type="ECO:0000313" key="2">
    <source>
        <dbReference type="Proteomes" id="UP001056120"/>
    </source>
</evidence>
<name>A0ACB9J006_9ASTR</name>
<evidence type="ECO:0000313" key="1">
    <source>
        <dbReference type="EMBL" id="KAI3813788.1"/>
    </source>
</evidence>